<evidence type="ECO:0000313" key="5">
    <source>
        <dbReference type="EMBL" id="SVC35669.1"/>
    </source>
</evidence>
<feature type="domain" description="D-serine dehydratase-like" evidence="4">
    <location>
        <begin position="299"/>
        <end position="354"/>
    </location>
</feature>
<dbReference type="InterPro" id="IPR029066">
    <property type="entry name" value="PLP-binding_barrel"/>
</dbReference>
<dbReference type="AlphaFoldDB" id="A0A382LG61"/>
<reference evidence="5" key="1">
    <citation type="submission" date="2018-05" db="EMBL/GenBank/DDBJ databases">
        <authorList>
            <person name="Lanie J.A."/>
            <person name="Ng W.-L."/>
            <person name="Kazmierczak K.M."/>
            <person name="Andrzejewski T.M."/>
            <person name="Davidsen T.M."/>
            <person name="Wayne K.J."/>
            <person name="Tettelin H."/>
            <person name="Glass J.I."/>
            <person name="Rusch D."/>
            <person name="Podicherti R."/>
            <person name="Tsui H.-C.T."/>
            <person name="Winkler M.E."/>
        </authorList>
    </citation>
    <scope>NUCLEOTIDE SEQUENCE</scope>
</reference>
<organism evidence="5">
    <name type="scientific">marine metagenome</name>
    <dbReference type="NCBI Taxonomy" id="408172"/>
    <lineage>
        <taxon>unclassified sequences</taxon>
        <taxon>metagenomes</taxon>
        <taxon>ecological metagenomes</taxon>
    </lineage>
</organism>
<dbReference type="Pfam" id="PF14031">
    <property type="entry name" value="D-ser_dehydrat"/>
    <property type="match status" value="1"/>
</dbReference>
<accession>A0A382LG61</accession>
<dbReference type="InterPro" id="IPR051466">
    <property type="entry name" value="D-amino_acid_metab_enzyme"/>
</dbReference>
<dbReference type="Gene3D" id="3.20.20.10">
    <property type="entry name" value="Alanine racemase"/>
    <property type="match status" value="1"/>
</dbReference>
<dbReference type="Gene3D" id="2.40.37.20">
    <property type="entry name" value="D-serine dehydratase-like domain"/>
    <property type="match status" value="1"/>
</dbReference>
<dbReference type="SUPFAM" id="SSF51419">
    <property type="entry name" value="PLP-binding barrel"/>
    <property type="match status" value="1"/>
</dbReference>
<dbReference type="EMBL" id="UINC01086839">
    <property type="protein sequence ID" value="SVC35669.1"/>
    <property type="molecule type" value="Genomic_DNA"/>
</dbReference>
<keyword evidence="2" id="KW-0456">Lyase</keyword>
<evidence type="ECO:0008006" key="6">
    <source>
        <dbReference type="Google" id="ProtNLM"/>
    </source>
</evidence>
<feature type="domain" description="Alanine racemase N-terminal" evidence="3">
    <location>
        <begin position="52"/>
        <end position="278"/>
    </location>
</feature>
<dbReference type="PANTHER" id="PTHR28004">
    <property type="entry name" value="ZGC:162816-RELATED"/>
    <property type="match status" value="1"/>
</dbReference>
<comment type="similarity">
    <text evidence="1">Belongs to the DSD1 family.</text>
</comment>
<dbReference type="InterPro" id="IPR001608">
    <property type="entry name" value="Ala_racemase_N"/>
</dbReference>
<sequence>MSITRRDFLGSSIGSSAVLAELTAVETGQRHRPIPLPVEMRLWDLATPALVVDADSLESNLRKMRDFYSDKSAMLRPHAKTHKCPVIARQQLDLGAIGIAVAKISEAEVMVEGGIDPILITSPIATRGKLARLLALAQQTPRLQIVTDRLQNVRDLNDGAAAVGIKLQVVVDLNAGDDRTGIMLGEPAVTLAGEVARAESLELVGVQAYAGRLQHVVGWEARRKQYVEMMEQVMETVAAMRQVGLDIPTVTGGGTGTYDINSEIDGMTDIQAGSYVFMDDNYRDVGGRLGPVFNDFDSSLFVLATAISQPVQGQITVDAGIKAFATDKEPPRLRDIKGVAYTFGGDEHGILNFTESS</sequence>
<dbReference type="GO" id="GO:0036088">
    <property type="term" value="P:D-serine catabolic process"/>
    <property type="evidence" value="ECO:0007669"/>
    <property type="project" value="TreeGrafter"/>
</dbReference>
<dbReference type="Pfam" id="PF01168">
    <property type="entry name" value="Ala_racemase_N"/>
    <property type="match status" value="1"/>
</dbReference>
<evidence type="ECO:0000259" key="3">
    <source>
        <dbReference type="Pfam" id="PF01168"/>
    </source>
</evidence>
<dbReference type="InterPro" id="IPR042208">
    <property type="entry name" value="D-ser_dehydrat-like_sf"/>
</dbReference>
<name>A0A382LG61_9ZZZZ</name>
<dbReference type="InterPro" id="IPR026956">
    <property type="entry name" value="D-ser_dehydrat-like_dom"/>
</dbReference>
<gene>
    <name evidence="5" type="ORF">METZ01_LOCUS288523</name>
</gene>
<feature type="non-terminal residue" evidence="5">
    <location>
        <position position="357"/>
    </location>
</feature>
<evidence type="ECO:0000256" key="2">
    <source>
        <dbReference type="ARBA" id="ARBA00023239"/>
    </source>
</evidence>
<proteinExistence type="inferred from homology"/>
<dbReference type="GO" id="GO:0008721">
    <property type="term" value="F:D-serine ammonia-lyase activity"/>
    <property type="evidence" value="ECO:0007669"/>
    <property type="project" value="TreeGrafter"/>
</dbReference>
<evidence type="ECO:0000256" key="1">
    <source>
        <dbReference type="ARBA" id="ARBA00005323"/>
    </source>
</evidence>
<dbReference type="PANTHER" id="PTHR28004:SF2">
    <property type="entry name" value="D-SERINE DEHYDRATASE"/>
    <property type="match status" value="1"/>
</dbReference>
<protein>
    <recommendedName>
        <fullName evidence="6">Alanine racemase N-terminal domain-containing protein</fullName>
    </recommendedName>
</protein>
<evidence type="ECO:0000259" key="4">
    <source>
        <dbReference type="Pfam" id="PF14031"/>
    </source>
</evidence>